<dbReference type="PANTHER" id="PTHR30405:SF11">
    <property type="entry name" value="RNA-GUIDED DNA ENDONUCLEASE RV2885C-RELATED"/>
    <property type="match status" value="1"/>
</dbReference>
<dbReference type="PANTHER" id="PTHR30405">
    <property type="entry name" value="TRANSPOSASE"/>
    <property type="match status" value="1"/>
</dbReference>
<accession>A0ABQ3UQD0</accession>
<evidence type="ECO:0000256" key="2">
    <source>
        <dbReference type="ARBA" id="ARBA00011044"/>
    </source>
</evidence>
<evidence type="ECO:0000256" key="1">
    <source>
        <dbReference type="ARBA" id="ARBA00008761"/>
    </source>
</evidence>
<evidence type="ECO:0000313" key="8">
    <source>
        <dbReference type="EMBL" id="GHO54877.1"/>
    </source>
</evidence>
<evidence type="ECO:0000256" key="5">
    <source>
        <dbReference type="ARBA" id="ARBA00023172"/>
    </source>
</evidence>
<evidence type="ECO:0000256" key="4">
    <source>
        <dbReference type="ARBA" id="ARBA00023125"/>
    </source>
</evidence>
<evidence type="ECO:0008006" key="10">
    <source>
        <dbReference type="Google" id="ProtNLM"/>
    </source>
</evidence>
<evidence type="ECO:0000259" key="6">
    <source>
        <dbReference type="Pfam" id="PF01385"/>
    </source>
</evidence>
<reference evidence="8 9" key="1">
    <citation type="journal article" date="2021" name="Int. J. Syst. Evol. Microbiol.">
        <title>Reticulibacter mediterranei gen. nov., sp. nov., within the new family Reticulibacteraceae fam. nov., and Ktedonospora formicarum gen. nov., sp. nov., Ktedonobacter robiniae sp. nov., Dictyobacter formicarum sp. nov. and Dictyobacter arantiisoli sp. nov., belonging to the class Ktedonobacteria.</title>
        <authorList>
            <person name="Yabe S."/>
            <person name="Zheng Y."/>
            <person name="Wang C.M."/>
            <person name="Sakai Y."/>
            <person name="Abe K."/>
            <person name="Yokota A."/>
            <person name="Donadio S."/>
            <person name="Cavaletti L."/>
            <person name="Monciardini P."/>
        </authorList>
    </citation>
    <scope>NUCLEOTIDE SEQUENCE [LARGE SCALE GENOMIC DNA]</scope>
    <source>
        <strain evidence="8 9">SOSP1-30</strain>
    </source>
</reference>
<gene>
    <name evidence="8" type="ORF">KSB_33520</name>
</gene>
<dbReference type="InterPro" id="IPR051399">
    <property type="entry name" value="RNA-guided_DNA_endo/Transpos"/>
</dbReference>
<proteinExistence type="inferred from homology"/>
<feature type="domain" description="Cas12f1-like TNB" evidence="7">
    <location>
        <begin position="270"/>
        <end position="336"/>
    </location>
</feature>
<dbReference type="InterPro" id="IPR010095">
    <property type="entry name" value="Cas12f1-like_TNB"/>
</dbReference>
<comment type="similarity">
    <text evidence="1">In the C-terminal section; belongs to the transposase 35 family.</text>
</comment>
<evidence type="ECO:0000256" key="3">
    <source>
        <dbReference type="ARBA" id="ARBA00022578"/>
    </source>
</evidence>
<evidence type="ECO:0000313" key="9">
    <source>
        <dbReference type="Proteomes" id="UP000654345"/>
    </source>
</evidence>
<sequence length="364" mass="41684">MLDETTRQFTQVFNAVCAYGWQHSEKNGVRLHHATYYDLREAYPRLNANVLIQARIKATEALKSAFDRKAKGRKAGQPQSRQCPIRYNERTSVLNWQTQEVCLSTVEGRILVPFQVPPYSSKYAGYQVTTADLCIRNERYWLHVVVSVPEPDVPQSDEVIGVDLGLNRPAVTSNRHFLGSRHWKEVERRRFRLRRKLQSKGTKSAKRHLKKLSGRSLRFHRDCDHVLSKRIVEHATPGSTLVIENLTHIRSTSKIRKKTETSRRLHSWSFAQFHTFLSYKAQERGMQVVKIDPRHTSQTCSQCGHQARNNRRSQSVFHCRSCGYQLNADLNAAYNIRDKFCLAQGGTSVLSGPLSDGLSSHASV</sequence>
<dbReference type="NCBIfam" id="NF040570">
    <property type="entry name" value="guided_TnpB"/>
    <property type="match status" value="1"/>
</dbReference>
<dbReference type="Proteomes" id="UP000654345">
    <property type="component" value="Unassembled WGS sequence"/>
</dbReference>
<dbReference type="NCBIfam" id="TIGR01766">
    <property type="entry name" value="IS200/IS605 family accessory protein TnpB-like domain"/>
    <property type="match status" value="1"/>
</dbReference>
<keyword evidence="3" id="KW-0815">Transposition</keyword>
<feature type="domain" description="Probable transposase IS891/IS1136/IS1341" evidence="6">
    <location>
        <begin position="143"/>
        <end position="234"/>
    </location>
</feature>
<name>A0ABQ3UQD0_9CHLR</name>
<dbReference type="EMBL" id="BNJG01000001">
    <property type="protein sequence ID" value="GHO54877.1"/>
    <property type="molecule type" value="Genomic_DNA"/>
</dbReference>
<evidence type="ECO:0000259" key="7">
    <source>
        <dbReference type="Pfam" id="PF07282"/>
    </source>
</evidence>
<keyword evidence="9" id="KW-1185">Reference proteome</keyword>
<keyword evidence="4" id="KW-0238">DNA-binding</keyword>
<keyword evidence="5" id="KW-0233">DNA recombination</keyword>
<protein>
    <recommendedName>
        <fullName evidence="10">Transposase</fullName>
    </recommendedName>
</protein>
<dbReference type="Pfam" id="PF01385">
    <property type="entry name" value="OrfB_IS605"/>
    <property type="match status" value="1"/>
</dbReference>
<dbReference type="InterPro" id="IPR001959">
    <property type="entry name" value="Transposase"/>
</dbReference>
<comment type="similarity">
    <text evidence="2">In the N-terminal section; belongs to the transposase 2 family.</text>
</comment>
<dbReference type="Pfam" id="PF07282">
    <property type="entry name" value="Cas12f1-like_TNB"/>
    <property type="match status" value="1"/>
</dbReference>
<comment type="caution">
    <text evidence="8">The sequence shown here is derived from an EMBL/GenBank/DDBJ whole genome shotgun (WGS) entry which is preliminary data.</text>
</comment>
<organism evidence="8 9">
    <name type="scientific">Ktedonobacter robiniae</name>
    <dbReference type="NCBI Taxonomy" id="2778365"/>
    <lineage>
        <taxon>Bacteria</taxon>
        <taxon>Bacillati</taxon>
        <taxon>Chloroflexota</taxon>
        <taxon>Ktedonobacteria</taxon>
        <taxon>Ktedonobacterales</taxon>
        <taxon>Ktedonobacteraceae</taxon>
        <taxon>Ktedonobacter</taxon>
    </lineage>
</organism>